<feature type="compositionally biased region" description="Low complexity" evidence="1">
    <location>
        <begin position="25"/>
        <end position="52"/>
    </location>
</feature>
<name>A0ABY6LIZ7_9ARAC</name>
<dbReference type="EMBL" id="CP092882">
    <property type="protein sequence ID" value="UYV81160.1"/>
    <property type="molecule type" value="Genomic_DNA"/>
</dbReference>
<dbReference type="Pfam" id="PF15880">
    <property type="entry name" value="NDUFV3"/>
    <property type="match status" value="1"/>
</dbReference>
<evidence type="ECO:0000313" key="3">
    <source>
        <dbReference type="Proteomes" id="UP001235939"/>
    </source>
</evidence>
<dbReference type="Proteomes" id="UP001235939">
    <property type="component" value="Chromosome 20"/>
</dbReference>
<reference evidence="2 3" key="1">
    <citation type="submission" date="2022-01" db="EMBL/GenBank/DDBJ databases">
        <title>A chromosomal length assembly of Cordylochernes scorpioides.</title>
        <authorList>
            <person name="Zeh D."/>
            <person name="Zeh J."/>
        </authorList>
    </citation>
    <scope>NUCLEOTIDE SEQUENCE [LARGE SCALE GENOMIC DNA]</scope>
    <source>
        <strain evidence="2">IN4F17</strain>
        <tissue evidence="2">Whole Body</tissue>
    </source>
</reference>
<organism evidence="2 3">
    <name type="scientific">Cordylochernes scorpioides</name>
    <dbReference type="NCBI Taxonomy" id="51811"/>
    <lineage>
        <taxon>Eukaryota</taxon>
        <taxon>Metazoa</taxon>
        <taxon>Ecdysozoa</taxon>
        <taxon>Arthropoda</taxon>
        <taxon>Chelicerata</taxon>
        <taxon>Arachnida</taxon>
        <taxon>Pseudoscorpiones</taxon>
        <taxon>Cheliferoidea</taxon>
        <taxon>Chernetidae</taxon>
        <taxon>Cordylochernes</taxon>
    </lineage>
</organism>
<dbReference type="InterPro" id="IPR026193">
    <property type="entry name" value="NDUFV3"/>
</dbReference>
<gene>
    <name evidence="2" type="ORF">LAZ67_20000196</name>
</gene>
<evidence type="ECO:0000313" key="2">
    <source>
        <dbReference type="EMBL" id="UYV81160.1"/>
    </source>
</evidence>
<evidence type="ECO:0000256" key="1">
    <source>
        <dbReference type="SAM" id="MobiDB-lite"/>
    </source>
</evidence>
<sequence>MITQQIVRSINLGKNLPAVRLLISRAQSSSSSASGEKTDSSSSSAQKSSTQDYKCPEYFEHNEATFYDLHLDMMKCRQPQPSSKEPLSK</sequence>
<protein>
    <recommendedName>
        <fullName evidence="4">NADH dehydrogenase [ubiquinone] flavoprotein 3, mitochondrial</fullName>
    </recommendedName>
</protein>
<accession>A0ABY6LIZ7</accession>
<proteinExistence type="predicted"/>
<evidence type="ECO:0008006" key="4">
    <source>
        <dbReference type="Google" id="ProtNLM"/>
    </source>
</evidence>
<feature type="region of interest" description="Disordered" evidence="1">
    <location>
        <begin position="25"/>
        <end position="54"/>
    </location>
</feature>
<keyword evidence="3" id="KW-1185">Reference proteome</keyword>